<gene>
    <name evidence="2" type="ORF">B9Z19DRAFT_1125975</name>
</gene>
<dbReference type="AlphaFoldDB" id="A0A2T6ZTV5"/>
<reference evidence="2 3" key="1">
    <citation type="submission" date="2017-04" db="EMBL/GenBank/DDBJ databases">
        <title>Draft genome sequence of Tuber borchii Vittad., a whitish edible truffle.</title>
        <authorList>
            <consortium name="DOE Joint Genome Institute"/>
            <person name="Murat C."/>
            <person name="Kuo A."/>
            <person name="Barry K.W."/>
            <person name="Clum A."/>
            <person name="Dockter R.B."/>
            <person name="Fauchery L."/>
            <person name="Iotti M."/>
            <person name="Kohler A."/>
            <person name="Labutti K."/>
            <person name="Lindquist E.A."/>
            <person name="Lipzen A."/>
            <person name="Ohm R.A."/>
            <person name="Wang M."/>
            <person name="Grigoriev I.V."/>
            <person name="Zambonelli A."/>
            <person name="Martin F.M."/>
        </authorList>
    </citation>
    <scope>NUCLEOTIDE SEQUENCE [LARGE SCALE GENOMIC DNA]</scope>
    <source>
        <strain evidence="2 3">Tbo3840</strain>
    </source>
</reference>
<dbReference type="OrthoDB" id="5418867at2759"/>
<evidence type="ECO:0000256" key="1">
    <source>
        <dbReference type="SAM" id="SignalP"/>
    </source>
</evidence>
<sequence length="258" mass="26999">MASMVWPFVVHGACLLQLFANVLKHHVVKLDYQRLAQAMGDNVTPKAISHRIAKIKEKAQAHNNRWDPYIRLVASTKRVASLKPAPMGMPSEEGDDDEGKRIVDLKSEDERLSGAGLGDVDGGGGVVVGSQMLRFDQSGGGGGGGGGGEVRDTVVAAADHSGGGGGSGDCEKYFLRVDGQGRWPVPASEFEVYGMYEPTEGVVGKDEAGIQLPCAAPSSYPSAIVADDDELLQSRSESGSRGGNGGFCHEGAVCENVV</sequence>
<keyword evidence="1" id="KW-0732">Signal</keyword>
<organism evidence="2 3">
    <name type="scientific">Tuber borchii</name>
    <name type="common">White truffle</name>
    <dbReference type="NCBI Taxonomy" id="42251"/>
    <lineage>
        <taxon>Eukaryota</taxon>
        <taxon>Fungi</taxon>
        <taxon>Dikarya</taxon>
        <taxon>Ascomycota</taxon>
        <taxon>Pezizomycotina</taxon>
        <taxon>Pezizomycetes</taxon>
        <taxon>Pezizales</taxon>
        <taxon>Tuberaceae</taxon>
        <taxon>Tuber</taxon>
    </lineage>
</organism>
<feature type="signal peptide" evidence="1">
    <location>
        <begin position="1"/>
        <end position="24"/>
    </location>
</feature>
<dbReference type="Proteomes" id="UP000244722">
    <property type="component" value="Unassembled WGS sequence"/>
</dbReference>
<dbReference type="STRING" id="42251.A0A2T6ZTV5"/>
<dbReference type="EMBL" id="NESQ01000105">
    <property type="protein sequence ID" value="PUU78834.1"/>
    <property type="molecule type" value="Genomic_DNA"/>
</dbReference>
<keyword evidence="3" id="KW-1185">Reference proteome</keyword>
<feature type="chain" id="PRO_5015425699" evidence="1">
    <location>
        <begin position="25"/>
        <end position="258"/>
    </location>
</feature>
<proteinExistence type="predicted"/>
<name>A0A2T6ZTV5_TUBBO</name>
<protein>
    <submittedName>
        <fullName evidence="2">Uncharacterized protein</fullName>
    </submittedName>
</protein>
<evidence type="ECO:0000313" key="3">
    <source>
        <dbReference type="Proteomes" id="UP000244722"/>
    </source>
</evidence>
<evidence type="ECO:0000313" key="2">
    <source>
        <dbReference type="EMBL" id="PUU78834.1"/>
    </source>
</evidence>
<accession>A0A2T6ZTV5</accession>
<comment type="caution">
    <text evidence="2">The sequence shown here is derived from an EMBL/GenBank/DDBJ whole genome shotgun (WGS) entry which is preliminary data.</text>
</comment>